<evidence type="ECO:0000313" key="2">
    <source>
        <dbReference type="EMBL" id="PAV20976.1"/>
    </source>
</evidence>
<keyword evidence="1" id="KW-0812">Transmembrane</keyword>
<dbReference type="EMBL" id="NBII01000003">
    <property type="protein sequence ID" value="PAV20976.1"/>
    <property type="molecule type" value="Genomic_DNA"/>
</dbReference>
<evidence type="ECO:0000313" key="3">
    <source>
        <dbReference type="Proteomes" id="UP000217199"/>
    </source>
</evidence>
<dbReference type="Proteomes" id="UP000217199">
    <property type="component" value="Unassembled WGS sequence"/>
</dbReference>
<feature type="transmembrane region" description="Helical" evidence="1">
    <location>
        <begin position="59"/>
        <end position="77"/>
    </location>
</feature>
<protein>
    <submittedName>
        <fullName evidence="2">Uncharacterized protein</fullName>
    </submittedName>
</protein>
<gene>
    <name evidence="2" type="ORF">PNOK_0360300</name>
</gene>
<organism evidence="2 3">
    <name type="scientific">Pyrrhoderma noxium</name>
    <dbReference type="NCBI Taxonomy" id="2282107"/>
    <lineage>
        <taxon>Eukaryota</taxon>
        <taxon>Fungi</taxon>
        <taxon>Dikarya</taxon>
        <taxon>Basidiomycota</taxon>
        <taxon>Agaricomycotina</taxon>
        <taxon>Agaricomycetes</taxon>
        <taxon>Hymenochaetales</taxon>
        <taxon>Hymenochaetaceae</taxon>
        <taxon>Pyrrhoderma</taxon>
    </lineage>
</organism>
<reference evidence="2 3" key="1">
    <citation type="journal article" date="2017" name="Mol. Ecol.">
        <title>Comparative and population genomic landscape of Phellinus noxius: A hypervariable fungus causing root rot in trees.</title>
        <authorList>
            <person name="Chung C.L."/>
            <person name="Lee T.J."/>
            <person name="Akiba M."/>
            <person name="Lee H.H."/>
            <person name="Kuo T.H."/>
            <person name="Liu D."/>
            <person name="Ke H.M."/>
            <person name="Yokoi T."/>
            <person name="Roa M.B."/>
            <person name="Lu M.J."/>
            <person name="Chang Y.Y."/>
            <person name="Ann P.J."/>
            <person name="Tsai J.N."/>
            <person name="Chen C.Y."/>
            <person name="Tzean S.S."/>
            <person name="Ota Y."/>
            <person name="Hattori T."/>
            <person name="Sahashi N."/>
            <person name="Liou R.F."/>
            <person name="Kikuchi T."/>
            <person name="Tsai I.J."/>
        </authorList>
    </citation>
    <scope>NUCLEOTIDE SEQUENCE [LARGE SCALE GENOMIC DNA]</scope>
    <source>
        <strain evidence="2 3">FFPRI411160</strain>
    </source>
</reference>
<keyword evidence="1" id="KW-1133">Transmembrane helix</keyword>
<name>A0A286UN01_9AGAM</name>
<keyword evidence="1" id="KW-0472">Membrane</keyword>
<evidence type="ECO:0000256" key="1">
    <source>
        <dbReference type="SAM" id="Phobius"/>
    </source>
</evidence>
<sequence>MVAKDLPYLSRESLIEEDMNISPCAYKYMLKVRVPSMAYRCQWEYNQDRSHHHPLVFPSYPSIGLPSFMSLAVIVTYKSKPAIDKTKLFPQMCTDMISHMILSFCHF</sequence>
<accession>A0A286UN01</accession>
<dbReference type="InParanoid" id="A0A286UN01"/>
<keyword evidence="3" id="KW-1185">Reference proteome</keyword>
<proteinExistence type="predicted"/>
<dbReference type="AlphaFoldDB" id="A0A286UN01"/>
<comment type="caution">
    <text evidence="2">The sequence shown here is derived from an EMBL/GenBank/DDBJ whole genome shotgun (WGS) entry which is preliminary data.</text>
</comment>